<name>A0A2H1WHM8_SPOFR</name>
<accession>A0A2H1WHM8</accession>
<proteinExistence type="predicted"/>
<dbReference type="EMBL" id="ODYU01008712">
    <property type="protein sequence ID" value="SOQ52537.1"/>
    <property type="molecule type" value="Genomic_DNA"/>
</dbReference>
<organism evidence="2">
    <name type="scientific">Spodoptera frugiperda</name>
    <name type="common">Fall armyworm</name>
    <dbReference type="NCBI Taxonomy" id="7108"/>
    <lineage>
        <taxon>Eukaryota</taxon>
        <taxon>Metazoa</taxon>
        <taxon>Ecdysozoa</taxon>
        <taxon>Arthropoda</taxon>
        <taxon>Hexapoda</taxon>
        <taxon>Insecta</taxon>
        <taxon>Pterygota</taxon>
        <taxon>Neoptera</taxon>
        <taxon>Endopterygota</taxon>
        <taxon>Lepidoptera</taxon>
        <taxon>Glossata</taxon>
        <taxon>Ditrysia</taxon>
        <taxon>Noctuoidea</taxon>
        <taxon>Noctuidae</taxon>
        <taxon>Amphipyrinae</taxon>
        <taxon>Spodoptera</taxon>
    </lineage>
</organism>
<reference evidence="2" key="1">
    <citation type="submission" date="2016-07" db="EMBL/GenBank/DDBJ databases">
        <authorList>
            <person name="Bretaudeau A."/>
        </authorList>
    </citation>
    <scope>NUCLEOTIDE SEQUENCE</scope>
    <source>
        <strain evidence="2">Rice</strain>
        <tissue evidence="2">Whole body</tissue>
    </source>
</reference>
<evidence type="ECO:0000313" key="2">
    <source>
        <dbReference type="EMBL" id="SOQ52537.1"/>
    </source>
</evidence>
<protein>
    <submittedName>
        <fullName evidence="2">SFRICE_004559</fullName>
    </submittedName>
</protein>
<dbReference type="AlphaFoldDB" id="A0A2H1WHM8"/>
<feature type="region of interest" description="Disordered" evidence="1">
    <location>
        <begin position="139"/>
        <end position="162"/>
    </location>
</feature>
<gene>
    <name evidence="2" type="ORF">SFRICE_004559</name>
</gene>
<feature type="region of interest" description="Disordered" evidence="1">
    <location>
        <begin position="64"/>
        <end position="85"/>
    </location>
</feature>
<evidence type="ECO:0000256" key="1">
    <source>
        <dbReference type="SAM" id="MobiDB-lite"/>
    </source>
</evidence>
<sequence>MKHFNVSLKLENGWADLANFGIDLFVQVQGRSKRLGKYEVSGGRCWSLGLGGAGASAERRSCCSSAGSSAGHQPPSSGYCAAGASGARTSSSAARSSWSLATTSMSSSCSSSQLLSRRCRFSGASSGANREATSNCLLRAWAPPGSRPAPQKGKGRAVGGGD</sequence>